<dbReference type="Pfam" id="PF10986">
    <property type="entry name" value="ZrgA"/>
    <property type="match status" value="1"/>
</dbReference>
<name>A0A370FGH5_9BURK</name>
<feature type="compositionally biased region" description="Low complexity" evidence="1">
    <location>
        <begin position="123"/>
        <end position="143"/>
    </location>
</feature>
<evidence type="ECO:0000256" key="1">
    <source>
        <dbReference type="SAM" id="MobiDB-lite"/>
    </source>
</evidence>
<proteinExistence type="predicted"/>
<dbReference type="InterPro" id="IPR021253">
    <property type="entry name" value="ZrgA-like"/>
</dbReference>
<keyword evidence="4" id="KW-1185">Reference proteome</keyword>
<dbReference type="Proteomes" id="UP000255265">
    <property type="component" value="Unassembled WGS sequence"/>
</dbReference>
<dbReference type="EMBL" id="QQAV01000004">
    <property type="protein sequence ID" value="RDI25063.1"/>
    <property type="molecule type" value="Genomic_DNA"/>
</dbReference>
<evidence type="ECO:0000256" key="2">
    <source>
        <dbReference type="SAM" id="SignalP"/>
    </source>
</evidence>
<dbReference type="AlphaFoldDB" id="A0A370FGH5"/>
<sequence length="210" mass="22602">MTFRRLTALAALSSLLFTGFAAPALAQQKPAPRAQHAHVHGKLELDIAIEGTAVTIEMEAPLDSLLGFERAPRTDAEREAVANMARRLRAADQLFVIDPAAGCKLGPVQLDSPVLSGDKPADPKAAANGKPGDAKPAAKPTAKPAEDGDHADLDASFAFNCVDASRARYVEVQLFDAFKNLRQIESEIVAPQGQFKRVLRRPATRLTWDK</sequence>
<dbReference type="RefSeq" id="WP_244917734.1">
    <property type="nucleotide sequence ID" value="NZ_QQAV01000004.1"/>
</dbReference>
<feature type="chain" id="PRO_5016713050" evidence="2">
    <location>
        <begin position="27"/>
        <end position="210"/>
    </location>
</feature>
<evidence type="ECO:0000313" key="4">
    <source>
        <dbReference type="Proteomes" id="UP000255265"/>
    </source>
</evidence>
<protein>
    <submittedName>
        <fullName evidence="3">Uncharacterized protein DUF2796</fullName>
    </submittedName>
</protein>
<evidence type="ECO:0000313" key="3">
    <source>
        <dbReference type="EMBL" id="RDI25063.1"/>
    </source>
</evidence>
<feature type="signal peptide" evidence="2">
    <location>
        <begin position="1"/>
        <end position="26"/>
    </location>
</feature>
<keyword evidence="2" id="KW-0732">Signal</keyword>
<feature type="region of interest" description="Disordered" evidence="1">
    <location>
        <begin position="114"/>
        <end position="150"/>
    </location>
</feature>
<gene>
    <name evidence="3" type="ORF">DFR41_104117</name>
</gene>
<reference evidence="3 4" key="1">
    <citation type="submission" date="2018-07" db="EMBL/GenBank/DDBJ databases">
        <title>Genomic Encyclopedia of Type Strains, Phase IV (KMG-IV): sequencing the most valuable type-strain genomes for metagenomic binning, comparative biology and taxonomic classification.</title>
        <authorList>
            <person name="Goeker M."/>
        </authorList>
    </citation>
    <scope>NUCLEOTIDE SEQUENCE [LARGE SCALE GENOMIC DNA]</scope>
    <source>
        <strain evidence="3 4">DSM 21352</strain>
    </source>
</reference>
<comment type="caution">
    <text evidence="3">The sequence shown here is derived from an EMBL/GenBank/DDBJ whole genome shotgun (WGS) entry which is preliminary data.</text>
</comment>
<organism evidence="3 4">
    <name type="scientific">Pseudacidovorax intermedius</name>
    <dbReference type="NCBI Taxonomy" id="433924"/>
    <lineage>
        <taxon>Bacteria</taxon>
        <taxon>Pseudomonadati</taxon>
        <taxon>Pseudomonadota</taxon>
        <taxon>Betaproteobacteria</taxon>
        <taxon>Burkholderiales</taxon>
        <taxon>Comamonadaceae</taxon>
        <taxon>Pseudacidovorax</taxon>
    </lineage>
</organism>
<accession>A0A370FGH5</accession>